<dbReference type="InterPro" id="IPR010001">
    <property type="entry name" value="BofA"/>
</dbReference>
<accession>A0A9J6QVH7</accession>
<proteinExistence type="predicted"/>
<feature type="transmembrane region" description="Helical" evidence="1">
    <location>
        <begin position="12"/>
        <end position="31"/>
    </location>
</feature>
<dbReference type="EMBL" id="JAOSHN010000005">
    <property type="protein sequence ID" value="MCU7379339.1"/>
    <property type="molecule type" value="Genomic_DNA"/>
</dbReference>
<keyword evidence="4" id="KW-1185">Reference proteome</keyword>
<organism evidence="3 4">
    <name type="scientific">Hominibacterium faecale</name>
    <dbReference type="NCBI Taxonomy" id="2839743"/>
    <lineage>
        <taxon>Bacteria</taxon>
        <taxon>Bacillati</taxon>
        <taxon>Bacillota</taxon>
        <taxon>Clostridia</taxon>
        <taxon>Peptostreptococcales</taxon>
        <taxon>Anaerovoracaceae</taxon>
        <taxon>Hominibacterium</taxon>
    </lineage>
</organism>
<evidence type="ECO:0000256" key="1">
    <source>
        <dbReference type="SAM" id="Phobius"/>
    </source>
</evidence>
<evidence type="ECO:0000313" key="3">
    <source>
        <dbReference type="EMBL" id="MCU7379339.1"/>
    </source>
</evidence>
<protein>
    <submittedName>
        <fullName evidence="3">Pro-sigmaK processing inhibitor BofA family protein</fullName>
    </submittedName>
</protein>
<feature type="transmembrane region" description="Helical" evidence="1">
    <location>
        <begin position="38"/>
        <end position="61"/>
    </location>
</feature>
<dbReference type="EMBL" id="JAOSHN010000001">
    <property type="protein sequence ID" value="MCU7376790.1"/>
    <property type="molecule type" value="Genomic_DNA"/>
</dbReference>
<name>A0A9J6QVH7_9FIRM</name>
<keyword evidence="1" id="KW-0812">Transmembrane</keyword>
<feature type="transmembrane region" description="Helical" evidence="1">
    <location>
        <begin position="67"/>
        <end position="87"/>
    </location>
</feature>
<keyword evidence="1" id="KW-1133">Transmembrane helix</keyword>
<dbReference type="Proteomes" id="UP001065549">
    <property type="component" value="Unassembled WGS sequence"/>
</dbReference>
<sequence>MSFGLEAGIFVAYAACLFLIYVLGKLLIVPLKWAGRMLINSMIGGVLIVLINILGGNWGLFVPLNPLSAVIIGILGLPGAVGLLLFFNL</sequence>
<evidence type="ECO:0000313" key="4">
    <source>
        <dbReference type="Proteomes" id="UP001065549"/>
    </source>
</evidence>
<reference evidence="3" key="1">
    <citation type="submission" date="2022-09" db="EMBL/GenBank/DDBJ databases">
        <title>Culturomic study of gut microbiota in children with autism spectrum disorder.</title>
        <authorList>
            <person name="Efimov B.A."/>
            <person name="Chaplin A.V."/>
            <person name="Sokolova S.R."/>
            <person name="Pikina A.P."/>
            <person name="Korzhanova M."/>
            <person name="Belova V."/>
            <person name="Korostin D."/>
        </authorList>
    </citation>
    <scope>NUCLEOTIDE SEQUENCE</scope>
    <source>
        <strain evidence="3">ASD5510</strain>
    </source>
</reference>
<dbReference type="AlphaFoldDB" id="A0A9J6QVH7"/>
<comment type="caution">
    <text evidence="3">The sequence shown here is derived from an EMBL/GenBank/DDBJ whole genome shotgun (WGS) entry which is preliminary data.</text>
</comment>
<dbReference type="RefSeq" id="WP_148396104.1">
    <property type="nucleotide sequence ID" value="NZ_JAJAGH010000005.1"/>
</dbReference>
<keyword evidence="1" id="KW-0472">Membrane</keyword>
<gene>
    <name evidence="2" type="ORF">OBO34_00285</name>
    <name evidence="3" type="ORF">OBO34_13380</name>
</gene>
<evidence type="ECO:0000313" key="2">
    <source>
        <dbReference type="EMBL" id="MCU7376790.1"/>
    </source>
</evidence>
<dbReference type="Pfam" id="PF07441">
    <property type="entry name" value="BofA"/>
    <property type="match status" value="1"/>
</dbReference>